<evidence type="ECO:0000313" key="2">
    <source>
        <dbReference type="EMBL" id="QTA87827.1"/>
    </source>
</evidence>
<dbReference type="PROSITE" id="PS50075">
    <property type="entry name" value="CARRIER"/>
    <property type="match status" value="1"/>
</dbReference>
<reference evidence="2" key="1">
    <citation type="journal article" date="2021" name="Microb. Physiol.">
        <title>Proteogenomic Insights into the Physiology of Marine, Sulfate-Reducing, Filamentous Desulfonema limicola and Desulfonema magnum.</title>
        <authorList>
            <person name="Schnaars V."/>
            <person name="Wohlbrand L."/>
            <person name="Scheve S."/>
            <person name="Hinrichs C."/>
            <person name="Reinhardt R."/>
            <person name="Rabus R."/>
        </authorList>
    </citation>
    <scope>NUCLEOTIDE SEQUENCE</scope>
    <source>
        <strain evidence="2">4be13</strain>
    </source>
</reference>
<proteinExistence type="predicted"/>
<keyword evidence="3" id="KW-1185">Reference proteome</keyword>
<protein>
    <submittedName>
        <fullName evidence="2">Phosphopantetheine binding ACP domain-containing protein</fullName>
    </submittedName>
</protein>
<dbReference type="InterPro" id="IPR009081">
    <property type="entry name" value="PP-bd_ACP"/>
</dbReference>
<organism evidence="2 3">
    <name type="scientific">Desulfonema magnum</name>
    <dbReference type="NCBI Taxonomy" id="45655"/>
    <lineage>
        <taxon>Bacteria</taxon>
        <taxon>Pseudomonadati</taxon>
        <taxon>Thermodesulfobacteriota</taxon>
        <taxon>Desulfobacteria</taxon>
        <taxon>Desulfobacterales</taxon>
        <taxon>Desulfococcaceae</taxon>
        <taxon>Desulfonema</taxon>
    </lineage>
</organism>
<dbReference type="AlphaFoldDB" id="A0A975BM89"/>
<dbReference type="Gene3D" id="1.10.1200.10">
    <property type="entry name" value="ACP-like"/>
    <property type="match status" value="1"/>
</dbReference>
<evidence type="ECO:0000259" key="1">
    <source>
        <dbReference type="PROSITE" id="PS50075"/>
    </source>
</evidence>
<dbReference type="InterPro" id="IPR036736">
    <property type="entry name" value="ACP-like_sf"/>
</dbReference>
<dbReference type="Proteomes" id="UP000663722">
    <property type="component" value="Chromosome"/>
</dbReference>
<accession>A0A975BM89</accession>
<dbReference type="RefSeq" id="WP_207682855.1">
    <property type="nucleotide sequence ID" value="NZ_CP061800.1"/>
</dbReference>
<evidence type="ECO:0000313" key="3">
    <source>
        <dbReference type="Proteomes" id="UP000663722"/>
    </source>
</evidence>
<gene>
    <name evidence="2" type="ORF">dnm_038640</name>
</gene>
<dbReference type="SUPFAM" id="SSF47336">
    <property type="entry name" value="ACP-like"/>
    <property type="match status" value="1"/>
</dbReference>
<sequence length="89" mass="10182">MTQTTYTAANISRIIKNYIIQEFMYDRVATDLTIDTLLIEEGIIDSMGIFRLITFLEEQFGFTIKPEEVVLESFETITAITGLVKTHLT</sequence>
<name>A0A975BM89_9BACT</name>
<dbReference type="Pfam" id="PF00550">
    <property type="entry name" value="PP-binding"/>
    <property type="match status" value="1"/>
</dbReference>
<dbReference type="KEGG" id="dmm:dnm_038640"/>
<feature type="domain" description="Carrier" evidence="1">
    <location>
        <begin position="10"/>
        <end position="88"/>
    </location>
</feature>
<dbReference type="EMBL" id="CP061800">
    <property type="protein sequence ID" value="QTA87827.1"/>
    <property type="molecule type" value="Genomic_DNA"/>
</dbReference>